<proteinExistence type="predicted"/>
<dbReference type="EMBL" id="AHAM01000250">
    <property type="protein sequence ID" value="EHK53895.1"/>
    <property type="molecule type" value="Genomic_DNA"/>
</dbReference>
<dbReference type="PANTHER" id="PTHR36509:SF3">
    <property type="entry name" value="SIGNAL PEPTIDE PROTEIN"/>
    <property type="match status" value="1"/>
</dbReference>
<reference evidence="3 4" key="1">
    <citation type="journal article" date="2012" name="J. Bacteriol.">
        <title>Draft Genome Sequence of Mesorhizobium alhagi CCNWXJ12-2T, a Novel Salt-Resistant Species Isolated from the Desert of Northwestern China.</title>
        <authorList>
            <person name="Zhou M."/>
            <person name="Chen W."/>
            <person name="Chen H."/>
            <person name="Wei G."/>
        </authorList>
    </citation>
    <scope>NUCLEOTIDE SEQUENCE [LARGE SCALE GENOMIC DNA]</scope>
    <source>
        <strain evidence="3 4">CCNWXJ12-2</strain>
    </source>
</reference>
<protein>
    <recommendedName>
        <fullName evidence="2">DUF1214 domain-containing protein</fullName>
    </recommendedName>
</protein>
<dbReference type="SUPFAM" id="SSF160935">
    <property type="entry name" value="VPA0735-like"/>
    <property type="match status" value="1"/>
</dbReference>
<dbReference type="InterPro" id="IPR037049">
    <property type="entry name" value="DUF1214_C_sf"/>
</dbReference>
<accession>H0HZI3</accession>
<dbReference type="AlphaFoldDB" id="H0HZI3"/>
<dbReference type="PANTHER" id="PTHR36509">
    <property type="entry name" value="BLL3101 PROTEIN"/>
    <property type="match status" value="1"/>
</dbReference>
<evidence type="ECO:0000313" key="4">
    <source>
        <dbReference type="Proteomes" id="UP000003250"/>
    </source>
</evidence>
<gene>
    <name evidence="3" type="ORF">MAXJ12_28083</name>
</gene>
<feature type="region of interest" description="Disordered" evidence="1">
    <location>
        <begin position="191"/>
        <end position="233"/>
    </location>
</feature>
<dbReference type="Pfam" id="PF06742">
    <property type="entry name" value="DUF1214"/>
    <property type="match status" value="1"/>
</dbReference>
<dbReference type="Gene3D" id="2.60.120.600">
    <property type="entry name" value="Domain of unknown function DUF1214, C-terminal domain"/>
    <property type="match status" value="1"/>
</dbReference>
<evidence type="ECO:0000256" key="1">
    <source>
        <dbReference type="SAM" id="MobiDB-lite"/>
    </source>
</evidence>
<organism evidence="3 4">
    <name type="scientific">Mesorhizobium alhagi CCNWXJ12-2</name>
    <dbReference type="NCBI Taxonomy" id="1107882"/>
    <lineage>
        <taxon>Bacteria</taxon>
        <taxon>Pseudomonadati</taxon>
        <taxon>Pseudomonadota</taxon>
        <taxon>Alphaproteobacteria</taxon>
        <taxon>Hyphomicrobiales</taxon>
        <taxon>Phyllobacteriaceae</taxon>
        <taxon>Allomesorhizobium</taxon>
    </lineage>
</organism>
<dbReference type="Gene3D" id="1.10.3360.10">
    <property type="entry name" value="VPA0735-like domain"/>
    <property type="match status" value="1"/>
</dbReference>
<sequence length="233" mass="25206">MRSGPKSGEIASIGIVKGQKFEPDDRMKKLLTEAGTLGNATARVFTAYPRIGGVQIYPDTDSSWIMGYADKNTSFEADGAMMLSARALFYFNAGGVTPSMAVTTAGAGSDYAMASLDADKKPLDGSRTYRLHLPSNVPVNNFWAVTLYDTQTRSQLQTSQKFPTVGSQTEEWCRTRTGLTTSILLPMRRKARRATGFRPSPARAGSRSCGCTGHWSPGSTRPGGRARSNRCSK</sequence>
<feature type="domain" description="DUF1214" evidence="2">
    <location>
        <begin position="111"/>
        <end position="190"/>
    </location>
</feature>
<dbReference type="InterPro" id="IPR010621">
    <property type="entry name" value="DUF1214"/>
</dbReference>
<evidence type="ECO:0000313" key="3">
    <source>
        <dbReference type="EMBL" id="EHK53895.1"/>
    </source>
</evidence>
<evidence type="ECO:0000259" key="2">
    <source>
        <dbReference type="Pfam" id="PF06742"/>
    </source>
</evidence>
<dbReference type="Proteomes" id="UP000003250">
    <property type="component" value="Unassembled WGS sequence"/>
</dbReference>
<keyword evidence="4" id="KW-1185">Reference proteome</keyword>
<name>H0HZI3_9HYPH</name>